<dbReference type="Pfam" id="PF00343">
    <property type="entry name" value="Phosphorylase"/>
    <property type="match status" value="1"/>
</dbReference>
<feature type="non-terminal residue" evidence="3">
    <location>
        <position position="135"/>
    </location>
</feature>
<evidence type="ECO:0000256" key="2">
    <source>
        <dbReference type="RuleBase" id="RU000587"/>
    </source>
</evidence>
<dbReference type="GO" id="GO:0030170">
    <property type="term" value="F:pyridoxal phosphate binding"/>
    <property type="evidence" value="ECO:0007669"/>
    <property type="project" value="TreeGrafter"/>
</dbReference>
<comment type="catalytic activity">
    <reaction evidence="2">
        <text>[(1-&gt;4)-alpha-D-glucosyl](n) + phosphate = [(1-&gt;4)-alpha-D-glucosyl](n-1) + alpha-D-glucose 1-phosphate</text>
        <dbReference type="Rhea" id="RHEA:41732"/>
        <dbReference type="Rhea" id="RHEA-COMP:9584"/>
        <dbReference type="Rhea" id="RHEA-COMP:9586"/>
        <dbReference type="ChEBI" id="CHEBI:15444"/>
        <dbReference type="ChEBI" id="CHEBI:43474"/>
        <dbReference type="ChEBI" id="CHEBI:58601"/>
        <dbReference type="EC" id="2.4.1.1"/>
    </reaction>
</comment>
<accession>A0A060BIJ3</accession>
<keyword evidence="2" id="KW-0663">Pyridoxal phosphate</keyword>
<protein>
    <recommendedName>
        <fullName evidence="2">Alpha-1,4 glucan phosphorylase</fullName>
        <ecNumber evidence="2">2.4.1.1</ecNumber>
    </recommendedName>
</protein>
<dbReference type="InterPro" id="IPR000811">
    <property type="entry name" value="Glyco_trans_35"/>
</dbReference>
<evidence type="ECO:0000313" key="3">
    <source>
        <dbReference type="EMBL" id="AIA83853.1"/>
    </source>
</evidence>
<name>A0A060BIJ3_9BACI</name>
<dbReference type="PANTHER" id="PTHR11468:SF3">
    <property type="entry name" value="GLYCOGEN PHOSPHORYLASE, LIVER FORM"/>
    <property type="match status" value="1"/>
</dbReference>
<comment type="similarity">
    <text evidence="1 2">Belongs to the glycogen phosphorylase family.</text>
</comment>
<dbReference type="GO" id="GO:0008184">
    <property type="term" value="F:glycogen phosphorylase activity"/>
    <property type="evidence" value="ECO:0007669"/>
    <property type="project" value="InterPro"/>
</dbReference>
<keyword evidence="2" id="KW-0808">Transferase</keyword>
<keyword evidence="2" id="KW-0119">Carbohydrate metabolism</keyword>
<feature type="non-terminal residue" evidence="3">
    <location>
        <position position="1"/>
    </location>
</feature>
<keyword evidence="2" id="KW-0328">Glycosyltransferase</keyword>
<dbReference type="AlphaFoldDB" id="A0A060BIJ3"/>
<organism evidence="3">
    <name type="scientific">uncultured Bacillus sp</name>
    <dbReference type="NCBI Taxonomy" id="83428"/>
    <lineage>
        <taxon>Bacteria</taxon>
        <taxon>Bacillati</taxon>
        <taxon>Bacillota</taxon>
        <taxon>Bacilli</taxon>
        <taxon>Bacillales</taxon>
        <taxon>Bacillaceae</taxon>
        <taxon>Bacillus</taxon>
        <taxon>environmental samples</taxon>
    </lineage>
</organism>
<reference evidence="3" key="1">
    <citation type="journal article" date="2013" name="Environ. Microbiol.">
        <title>Seasonally variable intestinal metagenomes of the red palm weevil (Rhynchophorus ferrugineus).</title>
        <authorList>
            <person name="Jia S."/>
            <person name="Zhang X."/>
            <person name="Zhang G."/>
            <person name="Yin A."/>
            <person name="Zhang S."/>
            <person name="Li F."/>
            <person name="Wang L."/>
            <person name="Zhao D."/>
            <person name="Yun Q."/>
            <person name="Tala"/>
            <person name="Wang J."/>
            <person name="Sun G."/>
            <person name="Baabdullah M."/>
            <person name="Yu X."/>
            <person name="Hu S."/>
            <person name="Al-Mssallem I.S."/>
            <person name="Yu J."/>
        </authorList>
    </citation>
    <scope>NUCLEOTIDE SEQUENCE</scope>
</reference>
<dbReference type="PANTHER" id="PTHR11468">
    <property type="entry name" value="GLYCOGEN PHOSPHORYLASE"/>
    <property type="match status" value="1"/>
</dbReference>
<proteinExistence type="inferred from homology"/>
<dbReference type="GO" id="GO:0005980">
    <property type="term" value="P:glycogen catabolic process"/>
    <property type="evidence" value="ECO:0007669"/>
    <property type="project" value="TreeGrafter"/>
</dbReference>
<dbReference type="EC" id="2.4.1.1" evidence="2"/>
<evidence type="ECO:0000256" key="1">
    <source>
        <dbReference type="ARBA" id="ARBA00006047"/>
    </source>
</evidence>
<comment type="function">
    <text evidence="2">Allosteric enzyme that catalyzes the rate-limiting step in glycogen catabolism, the phosphorolytic cleavage of glycogen to produce glucose-1-phosphate, and plays a central role in maintaining cellular and organismal glucose homeostasis.</text>
</comment>
<dbReference type="Gene3D" id="3.40.50.2000">
    <property type="entry name" value="Glycogen Phosphorylase B"/>
    <property type="match status" value="1"/>
</dbReference>
<sequence length="135" mass="15306">KPNQAVDVQLYGNAEAYTDPQTGYIRYRTANAVHVTAIPCDVDIIGYHNKVVNTLRLWEAEPSDASLPSNQDFAGYLRFVKDITHCLYPDDSTEAGKLLRLRQEYFLASAGIQSAIRKHKQLFGDLHSLPEHWVF</sequence>
<dbReference type="GO" id="GO:0005737">
    <property type="term" value="C:cytoplasm"/>
    <property type="evidence" value="ECO:0007669"/>
    <property type="project" value="TreeGrafter"/>
</dbReference>
<dbReference type="EMBL" id="KF116608">
    <property type="protein sequence ID" value="AIA83853.1"/>
    <property type="molecule type" value="Genomic_DNA"/>
</dbReference>
<comment type="cofactor">
    <cofactor evidence="2">
        <name>pyridoxal 5'-phosphate</name>
        <dbReference type="ChEBI" id="CHEBI:597326"/>
    </cofactor>
</comment>
<dbReference type="SUPFAM" id="SSF53756">
    <property type="entry name" value="UDP-Glycosyltransferase/glycogen phosphorylase"/>
    <property type="match status" value="1"/>
</dbReference>